<proteinExistence type="predicted"/>
<sequence length="70" mass="6843">MRHRDGIVATIALAVSTLAMAAAVGSGAYGQAAGAEAHGIHALANTVACAVCPENAANAQLFAAAQEVKP</sequence>
<evidence type="ECO:0000313" key="3">
    <source>
        <dbReference type="Proteomes" id="UP001595665"/>
    </source>
</evidence>
<dbReference type="Proteomes" id="UP001595665">
    <property type="component" value="Unassembled WGS sequence"/>
</dbReference>
<dbReference type="RefSeq" id="WP_379736355.1">
    <property type="nucleotide sequence ID" value="NZ_JBHRVV010000001.1"/>
</dbReference>
<evidence type="ECO:0000313" key="2">
    <source>
        <dbReference type="EMBL" id="MFC3459733.1"/>
    </source>
</evidence>
<evidence type="ECO:0000256" key="1">
    <source>
        <dbReference type="SAM" id="SignalP"/>
    </source>
</evidence>
<accession>A0ABV7PNF4</accession>
<protein>
    <submittedName>
        <fullName evidence="2">Uncharacterized protein</fullName>
    </submittedName>
</protein>
<feature type="chain" id="PRO_5045258726" evidence="1">
    <location>
        <begin position="22"/>
        <end position="70"/>
    </location>
</feature>
<keyword evidence="3" id="KW-1185">Reference proteome</keyword>
<dbReference type="EMBL" id="JBHRVV010000001">
    <property type="protein sequence ID" value="MFC3459733.1"/>
    <property type="molecule type" value="Genomic_DNA"/>
</dbReference>
<reference evidence="3" key="1">
    <citation type="journal article" date="2019" name="Int. J. Syst. Evol. Microbiol.">
        <title>The Global Catalogue of Microorganisms (GCM) 10K type strain sequencing project: providing services to taxonomists for standard genome sequencing and annotation.</title>
        <authorList>
            <consortium name="The Broad Institute Genomics Platform"/>
            <consortium name="The Broad Institute Genome Sequencing Center for Infectious Disease"/>
            <person name="Wu L."/>
            <person name="Ma J."/>
        </authorList>
    </citation>
    <scope>NUCLEOTIDE SEQUENCE [LARGE SCALE GENOMIC DNA]</scope>
    <source>
        <strain evidence="3">CCM 7480</strain>
    </source>
</reference>
<gene>
    <name evidence="2" type="ORF">ACFOPH_15975</name>
</gene>
<keyword evidence="1" id="KW-0732">Signal</keyword>
<feature type="signal peptide" evidence="1">
    <location>
        <begin position="1"/>
        <end position="21"/>
    </location>
</feature>
<organism evidence="2 3">
    <name type="scientific">Massilia haematophila</name>
    <dbReference type="NCBI Taxonomy" id="457923"/>
    <lineage>
        <taxon>Bacteria</taxon>
        <taxon>Pseudomonadati</taxon>
        <taxon>Pseudomonadota</taxon>
        <taxon>Betaproteobacteria</taxon>
        <taxon>Burkholderiales</taxon>
        <taxon>Oxalobacteraceae</taxon>
        <taxon>Telluria group</taxon>
        <taxon>Massilia</taxon>
    </lineage>
</organism>
<name>A0ABV7PNF4_9BURK</name>
<comment type="caution">
    <text evidence="2">The sequence shown here is derived from an EMBL/GenBank/DDBJ whole genome shotgun (WGS) entry which is preliminary data.</text>
</comment>